<evidence type="ECO:0000256" key="6">
    <source>
        <dbReference type="ARBA" id="ARBA00023136"/>
    </source>
</evidence>
<keyword evidence="10" id="KW-1185">Reference proteome</keyword>
<dbReference type="InterPro" id="IPR035906">
    <property type="entry name" value="MetI-like_sf"/>
</dbReference>
<evidence type="ECO:0000256" key="5">
    <source>
        <dbReference type="ARBA" id="ARBA00022989"/>
    </source>
</evidence>
<keyword evidence="6 7" id="KW-0472">Membrane</keyword>
<feature type="transmembrane region" description="Helical" evidence="7">
    <location>
        <begin position="186"/>
        <end position="217"/>
    </location>
</feature>
<keyword evidence="2 7" id="KW-0813">Transport</keyword>
<dbReference type="Pfam" id="PF12911">
    <property type="entry name" value="OppC_N"/>
    <property type="match status" value="1"/>
</dbReference>
<keyword evidence="5 7" id="KW-1133">Transmembrane helix</keyword>
<dbReference type="CDD" id="cd06261">
    <property type="entry name" value="TM_PBP2"/>
    <property type="match status" value="1"/>
</dbReference>
<feature type="transmembrane region" description="Helical" evidence="7">
    <location>
        <begin position="78"/>
        <end position="99"/>
    </location>
</feature>
<reference evidence="10" key="1">
    <citation type="submission" date="2017-09" db="EMBL/GenBank/DDBJ databases">
        <authorList>
            <person name="Varghese N."/>
            <person name="Submissions S."/>
        </authorList>
    </citation>
    <scope>NUCLEOTIDE SEQUENCE [LARGE SCALE GENOMIC DNA]</scope>
    <source>
        <strain evidence="10">MSL47</strain>
    </source>
</reference>
<evidence type="ECO:0000256" key="3">
    <source>
        <dbReference type="ARBA" id="ARBA00022475"/>
    </source>
</evidence>
<dbReference type="GO" id="GO:0055085">
    <property type="term" value="P:transmembrane transport"/>
    <property type="evidence" value="ECO:0007669"/>
    <property type="project" value="InterPro"/>
</dbReference>
<feature type="transmembrane region" description="Helical" evidence="7">
    <location>
        <begin position="140"/>
        <end position="166"/>
    </location>
</feature>
<evidence type="ECO:0000256" key="1">
    <source>
        <dbReference type="ARBA" id="ARBA00004651"/>
    </source>
</evidence>
<protein>
    <submittedName>
        <fullName evidence="9">Peptide/nickel transport system permease protein</fullName>
    </submittedName>
</protein>
<proteinExistence type="inferred from homology"/>
<dbReference type="GO" id="GO:0005886">
    <property type="term" value="C:plasma membrane"/>
    <property type="evidence" value="ECO:0007669"/>
    <property type="project" value="UniProtKB-SubCell"/>
</dbReference>
<comment type="subcellular location">
    <subcellularLocation>
        <location evidence="1 7">Cell membrane</location>
        <topology evidence="1 7">Multi-pass membrane protein</topology>
    </subcellularLocation>
</comment>
<evidence type="ECO:0000256" key="7">
    <source>
        <dbReference type="RuleBase" id="RU363032"/>
    </source>
</evidence>
<organism evidence="9 10">
    <name type="scientific">Orenia metallireducens</name>
    <dbReference type="NCBI Taxonomy" id="1413210"/>
    <lineage>
        <taxon>Bacteria</taxon>
        <taxon>Bacillati</taxon>
        <taxon>Bacillota</taxon>
        <taxon>Clostridia</taxon>
        <taxon>Halanaerobiales</taxon>
        <taxon>Halobacteroidaceae</taxon>
        <taxon>Orenia</taxon>
    </lineage>
</organism>
<feature type="domain" description="ABC transmembrane type-1" evidence="8">
    <location>
        <begin position="138"/>
        <end position="327"/>
    </location>
</feature>
<feature type="transmembrane region" description="Helical" evidence="7">
    <location>
        <begin position="305"/>
        <end position="326"/>
    </location>
</feature>
<dbReference type="AlphaFoldDB" id="A0A285G2J6"/>
<dbReference type="InterPro" id="IPR025966">
    <property type="entry name" value="OppC_N"/>
</dbReference>
<dbReference type="EMBL" id="OBDZ01000004">
    <property type="protein sequence ID" value="SNY17304.1"/>
    <property type="molecule type" value="Genomic_DNA"/>
</dbReference>
<evidence type="ECO:0000259" key="8">
    <source>
        <dbReference type="PROSITE" id="PS50928"/>
    </source>
</evidence>
<gene>
    <name evidence="9" type="ORF">SAMN06265827_104120</name>
</gene>
<evidence type="ECO:0000256" key="4">
    <source>
        <dbReference type="ARBA" id="ARBA00022692"/>
    </source>
</evidence>
<name>A0A285G2J6_9FIRM</name>
<dbReference type="PANTHER" id="PTHR43386:SF1">
    <property type="entry name" value="D,D-DIPEPTIDE TRANSPORT SYSTEM PERMEASE PROTEIN DDPC-RELATED"/>
    <property type="match status" value="1"/>
</dbReference>
<evidence type="ECO:0000313" key="10">
    <source>
        <dbReference type="Proteomes" id="UP000219573"/>
    </source>
</evidence>
<evidence type="ECO:0000256" key="2">
    <source>
        <dbReference type="ARBA" id="ARBA00022448"/>
    </source>
</evidence>
<dbReference type="InterPro" id="IPR000515">
    <property type="entry name" value="MetI-like"/>
</dbReference>
<dbReference type="Pfam" id="PF00528">
    <property type="entry name" value="BPD_transp_1"/>
    <property type="match status" value="1"/>
</dbReference>
<dbReference type="RefSeq" id="WP_253250663.1">
    <property type="nucleotide sequence ID" value="NZ_OBDZ01000004.1"/>
</dbReference>
<dbReference type="Proteomes" id="UP000219573">
    <property type="component" value="Unassembled WGS sequence"/>
</dbReference>
<feature type="transmembrane region" description="Helical" evidence="7">
    <location>
        <begin position="34"/>
        <end position="51"/>
    </location>
</feature>
<dbReference type="PROSITE" id="PS50928">
    <property type="entry name" value="ABC_TM1"/>
    <property type="match status" value="1"/>
</dbReference>
<accession>A0A285G2J6</accession>
<dbReference type="PANTHER" id="PTHR43386">
    <property type="entry name" value="OLIGOPEPTIDE TRANSPORT SYSTEM PERMEASE PROTEIN APPC"/>
    <property type="match status" value="1"/>
</dbReference>
<comment type="similarity">
    <text evidence="7">Belongs to the binding-protein-dependent transport system permease family.</text>
</comment>
<dbReference type="Gene3D" id="1.10.3720.10">
    <property type="entry name" value="MetI-like"/>
    <property type="match status" value="1"/>
</dbReference>
<keyword evidence="3" id="KW-1003">Cell membrane</keyword>
<feature type="transmembrane region" description="Helical" evidence="7">
    <location>
        <begin position="259"/>
        <end position="284"/>
    </location>
</feature>
<keyword evidence="4 7" id="KW-0812">Transmembrane</keyword>
<dbReference type="InterPro" id="IPR050366">
    <property type="entry name" value="BP-dependent_transpt_permease"/>
</dbReference>
<sequence length="340" mass="37284">MISKYLIVLLGFNLLTLIFSLSKATNNQDNLISYLIFALLTLALGFLINKVRKTNQTDSNIQTTSNLTWKKLKRNKNAVFGLIIIIILVYISILAPFIMPHDPLEMNWGKTIQKPSLEHWFGTDEFGRDIFSRAIYGVRIALGIGLLAVVLNTLLGTFLGLIAGYYGGRVDNLIMRAIEMWNSIPFILMAIALIAALGTGLLNLILVVSITGIMQFARVIRSSVLGLKKADYVLAAKVMGIPDRQIIIRHILPNCIAPIIVLATLRIGEMILTIAGLSFLGLGIQPPMPALGSMLSSGQQYISENLMMSIVPGTMILLIVFAFNLLGDGLRDALDSKLSN</sequence>
<dbReference type="SUPFAM" id="SSF161098">
    <property type="entry name" value="MetI-like"/>
    <property type="match status" value="1"/>
</dbReference>
<evidence type="ECO:0000313" key="9">
    <source>
        <dbReference type="EMBL" id="SNY17304.1"/>
    </source>
</evidence>